<gene>
    <name evidence="1" type="ORF">UFOVP1041_4</name>
</gene>
<proteinExistence type="predicted"/>
<reference evidence="1" key="1">
    <citation type="submission" date="2020-05" db="EMBL/GenBank/DDBJ databases">
        <authorList>
            <person name="Chiriac C."/>
            <person name="Salcher M."/>
            <person name="Ghai R."/>
            <person name="Kavagutti S V."/>
        </authorList>
    </citation>
    <scope>NUCLEOTIDE SEQUENCE</scope>
</reference>
<protein>
    <submittedName>
        <fullName evidence="1">Uncharacterized protein</fullName>
    </submittedName>
</protein>
<sequence length="37" mass="4203">MALTDEEKAFLIKIGQGLPKEIKETQPKETTTQKVEE</sequence>
<evidence type="ECO:0000313" key="1">
    <source>
        <dbReference type="EMBL" id="CAB4180078.1"/>
    </source>
</evidence>
<organism evidence="1">
    <name type="scientific">uncultured Caudovirales phage</name>
    <dbReference type="NCBI Taxonomy" id="2100421"/>
    <lineage>
        <taxon>Viruses</taxon>
        <taxon>Duplodnaviria</taxon>
        <taxon>Heunggongvirae</taxon>
        <taxon>Uroviricota</taxon>
        <taxon>Caudoviricetes</taxon>
        <taxon>Peduoviridae</taxon>
        <taxon>Maltschvirus</taxon>
        <taxon>Maltschvirus maltsch</taxon>
    </lineage>
</organism>
<name>A0A6J5QFU9_9CAUD</name>
<accession>A0A6J5QFU9</accession>
<dbReference type="EMBL" id="LR796990">
    <property type="protein sequence ID" value="CAB4180078.1"/>
    <property type="molecule type" value="Genomic_DNA"/>
</dbReference>